<evidence type="ECO:0000313" key="13">
    <source>
        <dbReference type="EMBL" id="THY73353.1"/>
    </source>
</evidence>
<evidence type="ECO:0000256" key="9">
    <source>
        <dbReference type="SAM" id="MobiDB-lite"/>
    </source>
</evidence>
<dbReference type="InterPro" id="IPR037396">
    <property type="entry name" value="FMN_HAD"/>
</dbReference>
<evidence type="ECO:0000313" key="18">
    <source>
        <dbReference type="Proteomes" id="UP000309734"/>
    </source>
</evidence>
<keyword evidence="2 8" id="KW-0853">WD repeat</keyword>
<evidence type="ECO:0000256" key="4">
    <source>
        <dbReference type="ARBA" id="ARBA00023002"/>
    </source>
</evidence>
<feature type="region of interest" description="Disordered" evidence="9">
    <location>
        <begin position="189"/>
        <end position="230"/>
    </location>
</feature>
<feature type="repeat" description="WD" evidence="8">
    <location>
        <begin position="511"/>
        <end position="553"/>
    </location>
</feature>
<evidence type="ECO:0000313" key="12">
    <source>
        <dbReference type="EMBL" id="THW74514.1"/>
    </source>
</evidence>
<evidence type="ECO:0000256" key="7">
    <source>
        <dbReference type="ARBA" id="ARBA00083297"/>
    </source>
</evidence>
<dbReference type="GO" id="GO:0005737">
    <property type="term" value="C:cytoplasm"/>
    <property type="evidence" value="ECO:0007669"/>
    <property type="project" value="UniProtKB-ARBA"/>
</dbReference>
<feature type="repeat" description="WD" evidence="8">
    <location>
        <begin position="652"/>
        <end position="684"/>
    </location>
</feature>
<dbReference type="Gene3D" id="3.20.20.70">
    <property type="entry name" value="Aldolase class I"/>
    <property type="match status" value="1"/>
</dbReference>
<dbReference type="InterPro" id="IPR015943">
    <property type="entry name" value="WD40/YVTN_repeat-like_dom_sf"/>
</dbReference>
<evidence type="ECO:0000256" key="8">
    <source>
        <dbReference type="PROSITE-ProRule" id="PRU00221"/>
    </source>
</evidence>
<feature type="domain" description="FMN hydroxy acid dehydrogenase" evidence="10">
    <location>
        <begin position="6"/>
        <end position="396"/>
    </location>
</feature>
<evidence type="ECO:0000256" key="2">
    <source>
        <dbReference type="ARBA" id="ARBA00022574"/>
    </source>
</evidence>
<dbReference type="PANTHER" id="PTHR10578">
    <property type="entry name" value="S -2-HYDROXY-ACID OXIDASE-RELATED"/>
    <property type="match status" value="1"/>
</dbReference>
<dbReference type="SUPFAM" id="SSF51395">
    <property type="entry name" value="FMN-linked oxidoreductases"/>
    <property type="match status" value="1"/>
</dbReference>
<reference evidence="15 16" key="1">
    <citation type="submission" date="2018-10" db="EMBL/GenBank/DDBJ databases">
        <title>Fifty Aureobasidium pullulans genomes reveal a recombining polyextremotolerant generalist.</title>
        <authorList>
            <person name="Gostincar C."/>
            <person name="Turk M."/>
            <person name="Zajc J."/>
            <person name="Gunde-Cimerman N."/>
        </authorList>
    </citation>
    <scope>NUCLEOTIDE SEQUENCE [LARGE SCALE GENOMIC DNA]</scope>
    <source>
        <strain evidence="12 17">EXF-10659</strain>
        <strain evidence="11 16">EXF-11318</strain>
        <strain evidence="14 18">EXF-3519</strain>
        <strain evidence="13 15">EXF-4256</strain>
    </source>
</reference>
<dbReference type="AlphaFoldDB" id="A0A4S8W4J5"/>
<dbReference type="CDD" id="cd02809">
    <property type="entry name" value="alpha_hydroxyacid_oxid_FMN"/>
    <property type="match status" value="1"/>
</dbReference>
<evidence type="ECO:0000313" key="15">
    <source>
        <dbReference type="Proteomes" id="UP000305064"/>
    </source>
</evidence>
<accession>A0A4S8W4J5</accession>
<name>A0A4S8W4J5_AURPU</name>
<proteinExistence type="inferred from homology"/>
<evidence type="ECO:0000313" key="14">
    <source>
        <dbReference type="EMBL" id="THZ63071.1"/>
    </source>
</evidence>
<evidence type="ECO:0000256" key="3">
    <source>
        <dbReference type="ARBA" id="ARBA00022737"/>
    </source>
</evidence>
<dbReference type="SUPFAM" id="SSF50978">
    <property type="entry name" value="WD40 repeat-like"/>
    <property type="match status" value="1"/>
</dbReference>
<dbReference type="Pfam" id="PF00400">
    <property type="entry name" value="WD40"/>
    <property type="match status" value="4"/>
</dbReference>
<dbReference type="GO" id="GO:0016491">
    <property type="term" value="F:oxidoreductase activity"/>
    <property type="evidence" value="ECO:0007669"/>
    <property type="project" value="UniProtKB-KW"/>
</dbReference>
<dbReference type="EMBL" id="QZBJ01000037">
    <property type="protein sequence ID" value="THY73353.1"/>
    <property type="molecule type" value="Genomic_DNA"/>
</dbReference>
<dbReference type="PROSITE" id="PS00678">
    <property type="entry name" value="WD_REPEATS_1"/>
    <property type="match status" value="1"/>
</dbReference>
<dbReference type="FunFam" id="3.20.20.70:FF:000056">
    <property type="entry name" value="hydroxyacid oxidase 2"/>
    <property type="match status" value="1"/>
</dbReference>
<dbReference type="SMART" id="SM00320">
    <property type="entry name" value="WD40"/>
    <property type="match status" value="7"/>
</dbReference>
<dbReference type="EMBL" id="QZBS01000468">
    <property type="protein sequence ID" value="THZ63071.1"/>
    <property type="molecule type" value="Genomic_DNA"/>
</dbReference>
<dbReference type="Pfam" id="PF01070">
    <property type="entry name" value="FMN_dh"/>
    <property type="match status" value="1"/>
</dbReference>
<dbReference type="Proteomes" id="UP000305064">
    <property type="component" value="Unassembled WGS sequence"/>
</dbReference>
<evidence type="ECO:0000256" key="5">
    <source>
        <dbReference type="ARBA" id="ARBA00024042"/>
    </source>
</evidence>
<organism evidence="11 16">
    <name type="scientific">Aureobasidium pullulans</name>
    <name type="common">Black yeast</name>
    <name type="synonym">Pullularia pullulans</name>
    <dbReference type="NCBI Taxonomy" id="5580"/>
    <lineage>
        <taxon>Eukaryota</taxon>
        <taxon>Fungi</taxon>
        <taxon>Dikarya</taxon>
        <taxon>Ascomycota</taxon>
        <taxon>Pezizomycotina</taxon>
        <taxon>Dothideomycetes</taxon>
        <taxon>Dothideomycetidae</taxon>
        <taxon>Dothideales</taxon>
        <taxon>Saccotheciaceae</taxon>
        <taxon>Aureobasidium</taxon>
    </lineage>
</organism>
<dbReference type="EMBL" id="QZAJ01000054">
    <property type="protein sequence ID" value="THW20113.1"/>
    <property type="molecule type" value="Genomic_DNA"/>
</dbReference>
<comment type="similarity">
    <text evidence="5">Belongs to the FMN-dependent alpha-hydroxy acid dehydrogenase family.</text>
</comment>
<dbReference type="PROSITE" id="PS00557">
    <property type="entry name" value="FMN_HYDROXY_ACID_DH_1"/>
    <property type="match status" value="1"/>
</dbReference>
<dbReference type="Gene3D" id="2.130.10.10">
    <property type="entry name" value="YVTN repeat-like/Quinoprotein amine dehydrogenase"/>
    <property type="match status" value="2"/>
</dbReference>
<dbReference type="InterPro" id="IPR013785">
    <property type="entry name" value="Aldolase_TIM"/>
</dbReference>
<dbReference type="Proteomes" id="UP000308802">
    <property type="component" value="Unassembled WGS sequence"/>
</dbReference>
<dbReference type="PROSITE" id="PS50082">
    <property type="entry name" value="WD_REPEATS_2"/>
    <property type="match status" value="2"/>
</dbReference>
<dbReference type="SMART" id="SM01240">
    <property type="entry name" value="IMPDH"/>
    <property type="match status" value="1"/>
</dbReference>
<gene>
    <name evidence="14" type="ORF">D6C85_09051</name>
    <name evidence="13" type="ORF">D6C94_05898</name>
    <name evidence="12" type="ORF">D6D19_04768</name>
    <name evidence="11" type="ORF">D6D24_02467</name>
</gene>
<dbReference type="InterPro" id="IPR000262">
    <property type="entry name" value="FMN-dep_DH"/>
</dbReference>
<dbReference type="InterPro" id="IPR001680">
    <property type="entry name" value="WD40_rpt"/>
</dbReference>
<dbReference type="Proteomes" id="UP000309734">
    <property type="component" value="Unassembled WGS sequence"/>
</dbReference>
<dbReference type="InterPro" id="IPR012133">
    <property type="entry name" value="Alpha-hydoxy_acid_DH_FMN"/>
</dbReference>
<dbReference type="PANTHER" id="PTHR10578:SF149">
    <property type="entry name" value="2-HYDROXYACID OXIDASE 2"/>
    <property type="match status" value="1"/>
</dbReference>
<evidence type="ECO:0000259" key="10">
    <source>
        <dbReference type="PROSITE" id="PS51349"/>
    </source>
</evidence>
<evidence type="ECO:0000256" key="1">
    <source>
        <dbReference type="ARBA" id="ARBA00001917"/>
    </source>
</evidence>
<sequence>MSERLPHDLNCLTISELQKHAAVMMDKQTRDYYNEGSDSGSTLQENLDAYAKYRIRPRVLRDVSKIDTSVNIFGHKNSIPLGVAPTAMQRLAHSDGELATARACKKMGIAMGLSSFATTTLEEVAEANGDNPHVLQLYLFEERDHSIKLLKRAKEAGYKAVFLTVDTPILGRRNLEIRNQFKLPAHFKIPNFEGQGDNQPDAEAEQRGQGATRRGSEAGYTDSDGNRVVPKGPITFHSHAANPTLSWERDIEWLKKECGDEMQVWVKGIATAEDALLAVHHGVDGIVVSNHGGRQLNGALATLDALPEVVAAVQGKIPVHVDGGIRHGTDVFKALALGADFVWIGRPVLWGLAYKGQAGVELCLRLLSDEIRLAMGLAGVTKVEEITKEYLVKIDKSGFVARFLSPNRSHTKRTEADCSSAPFATRIDAHNPTSTMPAPARSRPLKKDFFSQTFKGQKPVVFSENARPSTIPPHIRHLAWSSTGAALATTSGSKVRIWNPDRPNVKSSQELLGHVGSVEKVVWNPTREGEIATTGNDGTVKLWDVRVGPGAHNKAVPVKEIALGDGGLFLAWSPTGQHLVAGRRDDVIVPIDVRMGAMGNTEDLTMQEGRKLGSAQTNQMAFSNSGREVFATTGEGTVKVLDWPSMTLLHTLNAHTSAAYSVQHSPNGDFVAVGGGDSLVTLWDTTDWVCKHTLSNMTGSIHCLSFSFDGTYICGAHGMDKDGDKGIHVACAQTGETVHTFDTTHIINVLAWHPLRYWLAYAGDTGGVKVIGLGSNL</sequence>
<dbReference type="PROSITE" id="PS51349">
    <property type="entry name" value="FMN_HYDROXY_ACID_DH_2"/>
    <property type="match status" value="1"/>
</dbReference>
<evidence type="ECO:0000313" key="17">
    <source>
        <dbReference type="Proteomes" id="UP000308802"/>
    </source>
</evidence>
<dbReference type="InterPro" id="IPR019775">
    <property type="entry name" value="WD40_repeat_CS"/>
</dbReference>
<dbReference type="InterPro" id="IPR036322">
    <property type="entry name" value="WD40_repeat_dom_sf"/>
</dbReference>
<dbReference type="PROSITE" id="PS50294">
    <property type="entry name" value="WD_REPEATS_REGION"/>
    <property type="match status" value="2"/>
</dbReference>
<dbReference type="InterPro" id="IPR008259">
    <property type="entry name" value="FMN_hydac_DH_AS"/>
</dbReference>
<evidence type="ECO:0000313" key="16">
    <source>
        <dbReference type="Proteomes" id="UP000308014"/>
    </source>
</evidence>
<comment type="caution">
    <text evidence="11">The sequence shown here is derived from an EMBL/GenBank/DDBJ whole genome shotgun (WGS) entry which is preliminary data.</text>
</comment>
<dbReference type="GO" id="GO:0010181">
    <property type="term" value="F:FMN binding"/>
    <property type="evidence" value="ECO:0007669"/>
    <property type="project" value="InterPro"/>
</dbReference>
<keyword evidence="4" id="KW-0560">Oxidoreductase</keyword>
<protein>
    <recommendedName>
        <fullName evidence="6">Oxidase FUB9</fullName>
    </recommendedName>
    <alternativeName>
        <fullName evidence="7">Fusaric acid biosynthesis protein 9</fullName>
    </alternativeName>
</protein>
<evidence type="ECO:0000313" key="11">
    <source>
        <dbReference type="EMBL" id="THW20113.1"/>
    </source>
</evidence>
<evidence type="ECO:0000256" key="6">
    <source>
        <dbReference type="ARBA" id="ARBA00073420"/>
    </source>
</evidence>
<dbReference type="Proteomes" id="UP000308014">
    <property type="component" value="Unassembled WGS sequence"/>
</dbReference>
<keyword evidence="3" id="KW-0677">Repeat</keyword>
<dbReference type="EMBL" id="QZAO01000128">
    <property type="protein sequence ID" value="THW74514.1"/>
    <property type="molecule type" value="Genomic_DNA"/>
</dbReference>
<comment type="cofactor">
    <cofactor evidence="1">
        <name>FMN</name>
        <dbReference type="ChEBI" id="CHEBI:58210"/>
    </cofactor>
</comment>